<comment type="caution">
    <text evidence="1">The sequence shown here is derived from an EMBL/GenBank/DDBJ whole genome shotgun (WGS) entry which is preliminary data.</text>
</comment>
<evidence type="ECO:0000313" key="1">
    <source>
        <dbReference type="EMBL" id="KKM90274.1"/>
    </source>
</evidence>
<dbReference type="EMBL" id="LAZR01006693">
    <property type="protein sequence ID" value="KKM90274.1"/>
    <property type="molecule type" value="Genomic_DNA"/>
</dbReference>
<dbReference type="AlphaFoldDB" id="A0A0F9L653"/>
<gene>
    <name evidence="1" type="ORF">LCGC14_1240340</name>
</gene>
<organism evidence="1">
    <name type="scientific">marine sediment metagenome</name>
    <dbReference type="NCBI Taxonomy" id="412755"/>
    <lineage>
        <taxon>unclassified sequences</taxon>
        <taxon>metagenomes</taxon>
        <taxon>ecological metagenomes</taxon>
    </lineage>
</organism>
<name>A0A0F9L653_9ZZZZ</name>
<reference evidence="1" key="1">
    <citation type="journal article" date="2015" name="Nature">
        <title>Complex archaea that bridge the gap between prokaryotes and eukaryotes.</title>
        <authorList>
            <person name="Spang A."/>
            <person name="Saw J.H."/>
            <person name="Jorgensen S.L."/>
            <person name="Zaremba-Niedzwiedzka K."/>
            <person name="Martijn J."/>
            <person name="Lind A.E."/>
            <person name="van Eijk R."/>
            <person name="Schleper C."/>
            <person name="Guy L."/>
            <person name="Ettema T.J."/>
        </authorList>
    </citation>
    <scope>NUCLEOTIDE SEQUENCE</scope>
</reference>
<sequence length="84" mass="9088">MDTKTGVYQLAARVHWPQGGLHRAAITVNDEVVDHRTIDGDEVGLSTWATIDPDKDVVRVVAYGASQIKGPYAASTGTIAKLRR</sequence>
<proteinExistence type="predicted"/>
<protein>
    <submittedName>
        <fullName evidence="1">Uncharacterized protein</fullName>
    </submittedName>
</protein>
<accession>A0A0F9L653</accession>